<evidence type="ECO:0000313" key="4">
    <source>
        <dbReference type="Proteomes" id="UP000015101"/>
    </source>
</evidence>
<dbReference type="EMBL" id="KB096080">
    <property type="protein sequence ID" value="ESO08425.1"/>
    <property type="molecule type" value="Genomic_DNA"/>
</dbReference>
<reference evidence="4" key="1">
    <citation type="submission" date="2012-12" db="EMBL/GenBank/DDBJ databases">
        <authorList>
            <person name="Hellsten U."/>
            <person name="Grimwood J."/>
            <person name="Chapman J.A."/>
            <person name="Shapiro H."/>
            <person name="Aerts A."/>
            <person name="Otillar R.P."/>
            <person name="Terry A.Y."/>
            <person name="Boore J.L."/>
            <person name="Simakov O."/>
            <person name="Marletaz F."/>
            <person name="Cho S.-J."/>
            <person name="Edsinger-Gonzales E."/>
            <person name="Havlak P."/>
            <person name="Kuo D.-H."/>
            <person name="Larsson T."/>
            <person name="Lv J."/>
            <person name="Arendt D."/>
            <person name="Savage R."/>
            <person name="Osoegawa K."/>
            <person name="de Jong P."/>
            <person name="Lindberg D.R."/>
            <person name="Seaver E.C."/>
            <person name="Weisblat D.A."/>
            <person name="Putnam N.H."/>
            <person name="Grigoriev I.V."/>
            <person name="Rokhsar D.S."/>
        </authorList>
    </citation>
    <scope>NUCLEOTIDE SEQUENCE</scope>
</reference>
<dbReference type="GeneID" id="20202739"/>
<dbReference type="KEGG" id="hro:HELRODRAFT_169267"/>
<protein>
    <submittedName>
        <fullName evidence="2 3">Uncharacterized protein</fullName>
    </submittedName>
</protein>
<sequence length="112" mass="12526">MTIENITSGFKVTDIWPHNSDIFAEEDFLPSKVTDRFNGASDETLTDCEAVNPNSLNNLESTDQVFSQQDSAYKPSESSNPQLNNTIETCKNVLQYLNLKTSGHFQLLHLGN</sequence>
<evidence type="ECO:0000256" key="1">
    <source>
        <dbReference type="SAM" id="MobiDB-lite"/>
    </source>
</evidence>
<accession>T1F1N9</accession>
<reference evidence="2 4" key="2">
    <citation type="journal article" date="2013" name="Nature">
        <title>Insights into bilaterian evolution from three spiralian genomes.</title>
        <authorList>
            <person name="Simakov O."/>
            <person name="Marletaz F."/>
            <person name="Cho S.J."/>
            <person name="Edsinger-Gonzales E."/>
            <person name="Havlak P."/>
            <person name="Hellsten U."/>
            <person name="Kuo D.H."/>
            <person name="Larsson T."/>
            <person name="Lv J."/>
            <person name="Arendt D."/>
            <person name="Savage R."/>
            <person name="Osoegawa K."/>
            <person name="de Jong P."/>
            <person name="Grimwood J."/>
            <person name="Chapman J.A."/>
            <person name="Shapiro H."/>
            <person name="Aerts A."/>
            <person name="Otillar R.P."/>
            <person name="Terry A.Y."/>
            <person name="Boore J.L."/>
            <person name="Grigoriev I.V."/>
            <person name="Lindberg D.R."/>
            <person name="Seaver E.C."/>
            <person name="Weisblat D.A."/>
            <person name="Putnam N.H."/>
            <person name="Rokhsar D.S."/>
        </authorList>
    </citation>
    <scope>NUCLEOTIDE SEQUENCE</scope>
</reference>
<organism evidence="3 4">
    <name type="scientific">Helobdella robusta</name>
    <name type="common">Californian leech</name>
    <dbReference type="NCBI Taxonomy" id="6412"/>
    <lineage>
        <taxon>Eukaryota</taxon>
        <taxon>Metazoa</taxon>
        <taxon>Spiralia</taxon>
        <taxon>Lophotrochozoa</taxon>
        <taxon>Annelida</taxon>
        <taxon>Clitellata</taxon>
        <taxon>Hirudinea</taxon>
        <taxon>Rhynchobdellida</taxon>
        <taxon>Glossiphoniidae</taxon>
        <taxon>Helobdella</taxon>
    </lineage>
</organism>
<dbReference type="EnsemblMetazoa" id="HelroT169267">
    <property type="protein sequence ID" value="HelroP169267"/>
    <property type="gene ID" value="HelroG169267"/>
</dbReference>
<dbReference type="HOGENOM" id="CLU_2148510_0_0_1"/>
<gene>
    <name evidence="3" type="primary">20202739</name>
    <name evidence="2" type="ORF">HELRODRAFT_169267</name>
</gene>
<dbReference type="OrthoDB" id="10071617at2759"/>
<dbReference type="EMBL" id="AMQM01003249">
    <property type="status" value="NOT_ANNOTATED_CDS"/>
    <property type="molecule type" value="Genomic_DNA"/>
</dbReference>
<evidence type="ECO:0000313" key="2">
    <source>
        <dbReference type="EMBL" id="ESO08425.1"/>
    </source>
</evidence>
<name>T1F1N9_HELRO</name>
<evidence type="ECO:0000313" key="3">
    <source>
        <dbReference type="EnsemblMetazoa" id="HelroP169267"/>
    </source>
</evidence>
<keyword evidence="4" id="KW-1185">Reference proteome</keyword>
<dbReference type="RefSeq" id="XP_009013355.1">
    <property type="nucleotide sequence ID" value="XM_009015107.1"/>
</dbReference>
<dbReference type="AlphaFoldDB" id="T1F1N9"/>
<dbReference type="InParanoid" id="T1F1N9"/>
<dbReference type="CTD" id="20202739"/>
<proteinExistence type="predicted"/>
<reference evidence="3" key="3">
    <citation type="submission" date="2015-06" db="UniProtKB">
        <authorList>
            <consortium name="EnsemblMetazoa"/>
        </authorList>
    </citation>
    <scope>IDENTIFICATION</scope>
</reference>
<feature type="region of interest" description="Disordered" evidence="1">
    <location>
        <begin position="65"/>
        <end position="84"/>
    </location>
</feature>
<dbReference type="Proteomes" id="UP000015101">
    <property type="component" value="Unassembled WGS sequence"/>
</dbReference>